<dbReference type="Proteomes" id="UP001163223">
    <property type="component" value="Chromosome"/>
</dbReference>
<keyword evidence="2" id="KW-1185">Reference proteome</keyword>
<proteinExistence type="predicted"/>
<accession>A0ACD4NYA0</accession>
<sequence>MLRDHPWDGTSLGVPPNWPPALKTLVGVMLASNQAMFLAWGEERTLLYNDAYAEILASKHPAALGRDFLDVWQEIRADLVPIVEQAYAGEPVHMDDITLIMHRRGYAEETHFSFSYTPVRDEAGTVAGFFCPCNEITGQVLAERRLRESEARAKGVLDGMAEGFFLLDRQFRILDFNAEAERIEGRPREAVLGRTHWDAFPGSEASELGRLYKRAMTEQVPVTLEHRYRWPDGREAWLEMRAYPVEEGLAGFFRDVSDQKAADAAARETAERLRLAVRATNDAIWDWHFATNHVLWNEALETAYGHAPADVAPTGEWWIEHIHPDDRAKVDHSIHAAIDGTAENWTEEYRFERADGTYADVLDRGHVIRDATGRATRMIGAMLDLTEQRRSQTALRASEARFRAFAEALPVILFTTDAHGRCDYVNPFFEAFTGYPADALVHFGWSDVLHPDDRERSIAAWEEARRTEGPFEIEYRFRREDGVYRWFIGRSVPARETKDGPILRWIGTCVDIQEIVEARDAKERQSAELEQLVAERTAERDRMWDTSPDLMVVIDFTGVFLRVNPAWTALLGYAPDELEGHHVNEFVLPDDHSKTVDAYETTATGGRIKIENRYRHKDGSMRWISWVAAPAGEVTYATGRDVTAVKEAAEELERAQEALRQSQKMEAVGQLTGGLAHDFNNLLAGISGSLDMMQTRVQQGRVSDLDRYMVGAQGAAKRAAALTHRLLAFSRRQTLEPKPTDVNRLVAGMEDLIRRTVGPQITVETVAKAGLWSALVDPNQLENALLNLCINARDAMPDGGRITIETGNRWLDDRAARERDLPPGQYLSMCVSDNGTGMSPDVIERAFDPFFTTKPIGVGTGLGLSMIYGFARQSGGQVRIYSEVGSGTMVCVYLPRHHEEEVVEPEVVPALPRVDSRGKTVLVVDDEPLVRMLVVDAVEDLGFTAIEAGDGPQALKVLRSDTAIDLLVTDVGLPNGMNGRQVADAARELRPDLKVLFVTGYAENAVLSHGHLDPGMQVVTKPFDMTVLSNRIQGMVDD</sequence>
<evidence type="ECO:0000313" key="2">
    <source>
        <dbReference type="Proteomes" id="UP001163223"/>
    </source>
</evidence>
<name>A0ACD4NYA0_9HYPH</name>
<protein>
    <submittedName>
        <fullName evidence="1">PAS domain S-box protein</fullName>
    </submittedName>
</protein>
<gene>
    <name evidence="1" type="ORF">OXU80_04085</name>
</gene>
<evidence type="ECO:0000313" key="1">
    <source>
        <dbReference type="EMBL" id="WAJ31354.1"/>
    </source>
</evidence>
<reference evidence="1" key="1">
    <citation type="submission" date="2022-11" db="EMBL/GenBank/DDBJ databases">
        <title>beta-Carotene-producing bacterium, Jeongeuplla avenae sp. nov., alleviates the salt stress of Arabidopsis seedlings.</title>
        <authorList>
            <person name="Jiang L."/>
            <person name="Lee J."/>
        </authorList>
    </citation>
    <scope>NUCLEOTIDE SEQUENCE</scope>
    <source>
        <strain evidence="1">DY_R2A_6</strain>
    </source>
</reference>
<organism evidence="1 2">
    <name type="scientific">Antarcticirhabdus aurantiaca</name>
    <dbReference type="NCBI Taxonomy" id="2606717"/>
    <lineage>
        <taxon>Bacteria</taxon>
        <taxon>Pseudomonadati</taxon>
        <taxon>Pseudomonadota</taxon>
        <taxon>Alphaproteobacteria</taxon>
        <taxon>Hyphomicrobiales</taxon>
        <taxon>Aurantimonadaceae</taxon>
        <taxon>Antarcticirhabdus</taxon>
    </lineage>
</organism>
<dbReference type="EMBL" id="CP113520">
    <property type="protein sequence ID" value="WAJ31354.1"/>
    <property type="molecule type" value="Genomic_DNA"/>
</dbReference>